<organism evidence="21 22">
    <name type="scientific">Pseudokineococcus lusitanus</name>
    <dbReference type="NCBI Taxonomy" id="763993"/>
    <lineage>
        <taxon>Bacteria</taxon>
        <taxon>Bacillati</taxon>
        <taxon>Actinomycetota</taxon>
        <taxon>Actinomycetes</taxon>
        <taxon>Kineosporiales</taxon>
        <taxon>Kineosporiaceae</taxon>
        <taxon>Pseudokineococcus</taxon>
    </lineage>
</organism>
<evidence type="ECO:0000256" key="3">
    <source>
        <dbReference type="ARBA" id="ARBA00007947"/>
    </source>
</evidence>
<feature type="binding site" evidence="18">
    <location>
        <position position="387"/>
    </location>
    <ligand>
        <name>UDP-N-acetyl-alpha-D-glucosamine</name>
        <dbReference type="ChEBI" id="CHEBI:57705"/>
    </ligand>
</feature>
<feature type="binding site" evidence="18">
    <location>
        <position position="113"/>
    </location>
    <ligand>
        <name>Mg(2+)</name>
        <dbReference type="ChEBI" id="CHEBI:18420"/>
    </ligand>
</feature>
<comment type="caution">
    <text evidence="21">The sequence shown here is derived from an EMBL/GenBank/DDBJ whole genome shotgun (WGS) entry which is preliminary data.</text>
</comment>
<feature type="binding site" evidence="18">
    <location>
        <position position="361"/>
    </location>
    <ligand>
        <name>UDP-N-acetyl-alpha-D-glucosamine</name>
        <dbReference type="ChEBI" id="CHEBI:57705"/>
    </ligand>
</feature>
<evidence type="ECO:0000256" key="10">
    <source>
        <dbReference type="ARBA" id="ARBA00022960"/>
    </source>
</evidence>
<dbReference type="AlphaFoldDB" id="A0A3N1HKB7"/>
<keyword evidence="9 18" id="KW-0460">Magnesium</keyword>
<evidence type="ECO:0000256" key="8">
    <source>
        <dbReference type="ARBA" id="ARBA00022737"/>
    </source>
</evidence>
<dbReference type="SUPFAM" id="SSF53448">
    <property type="entry name" value="Nucleotide-diphospho-sugar transferases"/>
    <property type="match status" value="1"/>
</dbReference>
<evidence type="ECO:0000256" key="6">
    <source>
        <dbReference type="ARBA" id="ARBA00022695"/>
    </source>
</evidence>
<dbReference type="Gene3D" id="2.160.10.10">
    <property type="entry name" value="Hexapeptide repeat proteins"/>
    <property type="match status" value="1"/>
</dbReference>
<keyword evidence="11 18" id="KW-0573">Peptidoglycan synthesis</keyword>
<evidence type="ECO:0000256" key="18">
    <source>
        <dbReference type="HAMAP-Rule" id="MF_01631"/>
    </source>
</evidence>
<keyword evidence="12 18" id="KW-0511">Multifunctional enzyme</keyword>
<dbReference type="GO" id="GO:0016020">
    <property type="term" value="C:membrane"/>
    <property type="evidence" value="ECO:0007669"/>
    <property type="project" value="GOC"/>
</dbReference>
<evidence type="ECO:0000256" key="12">
    <source>
        <dbReference type="ARBA" id="ARBA00023268"/>
    </source>
</evidence>
<feature type="binding site" evidence="18">
    <location>
        <position position="238"/>
    </location>
    <ligand>
        <name>UDP-N-acetyl-alpha-D-glucosamine</name>
        <dbReference type="ChEBI" id="CHEBI:57705"/>
    </ligand>
</feature>
<feature type="binding site" evidence="18">
    <location>
        <begin position="84"/>
        <end position="85"/>
    </location>
    <ligand>
        <name>UDP-N-acetyl-alpha-D-glucosamine</name>
        <dbReference type="ChEBI" id="CHEBI:57705"/>
    </ligand>
</feature>
<keyword evidence="10 18" id="KW-0133">Cell shape</keyword>
<feature type="binding site" evidence="18">
    <location>
        <position position="376"/>
    </location>
    <ligand>
        <name>UDP-N-acetyl-alpha-D-glucosamine</name>
        <dbReference type="ChEBI" id="CHEBI:57705"/>
    </ligand>
</feature>
<dbReference type="CDD" id="cd03353">
    <property type="entry name" value="LbH_GlmU_C"/>
    <property type="match status" value="1"/>
</dbReference>
<feature type="binding site" evidence="18">
    <location>
        <position position="433"/>
    </location>
    <ligand>
        <name>acetyl-CoA</name>
        <dbReference type="ChEBI" id="CHEBI:57288"/>
    </ligand>
</feature>
<evidence type="ECO:0000256" key="17">
    <source>
        <dbReference type="ARBA" id="ARBA00049628"/>
    </source>
</evidence>
<accession>A0A3N1HKB7</accession>
<dbReference type="NCBIfam" id="NF010932">
    <property type="entry name" value="PRK14352.1"/>
    <property type="match status" value="1"/>
</dbReference>
<comment type="catalytic activity">
    <reaction evidence="16 18">
        <text>N-acetyl-alpha-D-glucosamine 1-phosphate + UTP + H(+) = UDP-N-acetyl-alpha-D-glucosamine + diphosphate</text>
        <dbReference type="Rhea" id="RHEA:13509"/>
        <dbReference type="ChEBI" id="CHEBI:15378"/>
        <dbReference type="ChEBI" id="CHEBI:33019"/>
        <dbReference type="ChEBI" id="CHEBI:46398"/>
        <dbReference type="ChEBI" id="CHEBI:57705"/>
        <dbReference type="ChEBI" id="CHEBI:57776"/>
        <dbReference type="EC" id="2.7.7.23"/>
    </reaction>
</comment>
<dbReference type="GO" id="GO:0008360">
    <property type="term" value="P:regulation of cell shape"/>
    <property type="evidence" value="ECO:0007669"/>
    <property type="project" value="UniProtKB-KW"/>
</dbReference>
<dbReference type="HAMAP" id="MF_01631">
    <property type="entry name" value="GlmU"/>
    <property type="match status" value="1"/>
</dbReference>
<evidence type="ECO:0000256" key="5">
    <source>
        <dbReference type="ARBA" id="ARBA00022679"/>
    </source>
</evidence>
<keyword evidence="7 18" id="KW-0479">Metal-binding</keyword>
<dbReference type="GO" id="GO:0000287">
    <property type="term" value="F:magnesium ion binding"/>
    <property type="evidence" value="ECO:0007669"/>
    <property type="project" value="UniProtKB-UniRule"/>
</dbReference>
<evidence type="ECO:0000259" key="20">
    <source>
        <dbReference type="Pfam" id="PF12804"/>
    </source>
</evidence>
<keyword evidence="5 18" id="KW-0808">Transferase</keyword>
<dbReference type="SUPFAM" id="SSF51161">
    <property type="entry name" value="Trimeric LpxA-like enzymes"/>
    <property type="match status" value="1"/>
</dbReference>
<evidence type="ECO:0000313" key="22">
    <source>
        <dbReference type="Proteomes" id="UP000276232"/>
    </source>
</evidence>
<evidence type="ECO:0000256" key="9">
    <source>
        <dbReference type="ARBA" id="ARBA00022842"/>
    </source>
</evidence>
<dbReference type="Pfam" id="PF00132">
    <property type="entry name" value="Hexapep"/>
    <property type="match status" value="1"/>
</dbReference>
<feature type="binding site" evidence="18">
    <location>
        <position position="79"/>
    </location>
    <ligand>
        <name>UDP-N-acetyl-alpha-D-glucosamine</name>
        <dbReference type="ChEBI" id="CHEBI:57705"/>
    </ligand>
</feature>
<dbReference type="EC" id="2.3.1.157" evidence="18"/>
<comment type="caution">
    <text evidence="18">Lacks conserved residue(s) required for the propagation of feature annotation.</text>
</comment>
<feature type="domain" description="MobA-like NTP transferase" evidence="20">
    <location>
        <begin position="9"/>
        <end position="138"/>
    </location>
</feature>
<comment type="subunit">
    <text evidence="18">Homotrimer.</text>
</comment>
<dbReference type="GO" id="GO:0000902">
    <property type="term" value="P:cell morphogenesis"/>
    <property type="evidence" value="ECO:0007669"/>
    <property type="project" value="UniProtKB-UniRule"/>
</dbReference>
<comment type="pathway">
    <text evidence="18">Bacterial outer membrane biogenesis; LPS lipid A biosynthesis.</text>
</comment>
<dbReference type="PANTHER" id="PTHR43584:SF3">
    <property type="entry name" value="BIFUNCTIONAL PROTEIN GLMU"/>
    <property type="match status" value="1"/>
</dbReference>
<dbReference type="GO" id="GO:0003977">
    <property type="term" value="F:UDP-N-acetylglucosamine diphosphorylase activity"/>
    <property type="evidence" value="ECO:0007669"/>
    <property type="project" value="UniProtKB-UniRule"/>
</dbReference>
<dbReference type="Pfam" id="PF12804">
    <property type="entry name" value="NTP_transf_3"/>
    <property type="match status" value="1"/>
</dbReference>
<keyword evidence="14 18" id="KW-0961">Cell wall biogenesis/degradation</keyword>
<evidence type="ECO:0000256" key="14">
    <source>
        <dbReference type="ARBA" id="ARBA00023316"/>
    </source>
</evidence>
<dbReference type="InterPro" id="IPR029044">
    <property type="entry name" value="Nucleotide-diphossugar_trans"/>
</dbReference>
<evidence type="ECO:0000256" key="16">
    <source>
        <dbReference type="ARBA" id="ARBA00048493"/>
    </source>
</evidence>
<feature type="binding site" evidence="18">
    <location>
        <position position="450"/>
    </location>
    <ligand>
        <name>acetyl-CoA</name>
        <dbReference type="ChEBI" id="CHEBI:57288"/>
    </ligand>
</feature>
<comment type="cofactor">
    <cofactor evidence="18">
        <name>Mg(2+)</name>
        <dbReference type="ChEBI" id="CHEBI:18420"/>
    </cofactor>
    <text evidence="18">Binds 1 Mg(2+) ion per subunit.</text>
</comment>
<feature type="binding site" evidence="18">
    <location>
        <position position="165"/>
    </location>
    <ligand>
        <name>UDP-N-acetyl-alpha-D-glucosamine</name>
        <dbReference type="ChEBI" id="CHEBI:57705"/>
    </ligand>
</feature>
<dbReference type="GO" id="GO:0009252">
    <property type="term" value="P:peptidoglycan biosynthetic process"/>
    <property type="evidence" value="ECO:0007669"/>
    <property type="project" value="UniProtKB-UniRule"/>
</dbReference>
<sequence>MSSTRPSAVVVLAAGEGTRMRSATPKVLHPLAGRTLLGHALATARGAHPERVVVVVRHAREQVVEAARAADPDVVVADQDDVPGTGRAVVCALDALRAVAGEPSGVVVVTCGDTPLLGAATLEGLVDEHVRTGSAVTLLTAVLPDATGYGRVLRGADGGVERVVEHKDATDDERAVREVNSGVYAFDAAVLVDALGRVGRDNAQGEVYLTDVVGIARADGRAVAGLPVDDVAQTEGVNDRVQLARAGAELNRRLLEGWMRAGVTVVDPASTWVDVDVELAPDVRLEPEVQLRGGTRVETGAVVGPSTTLDRCVVRAGATVVRTHGTGAEVGEGASVGPFSYLRPGTRLGADGKIGAYVETKDAVIGAGSKVPHLSYVGDAEIGVGTNVGAATVTVNYDGVRKHRTRIGDHVRIGSDTMLVAPVAVGDGAYTAAGSVIDADVPPGAIGVARARQRVVEGWVERRRAGSPSALAAARARTAGDAPDDDGAAGSTDGTETTRPPAGRDDTHGTPGAHS</sequence>
<gene>
    <name evidence="18" type="primary">glmU</name>
    <name evidence="21" type="ORF">EDC03_2272</name>
</gene>
<comment type="pathway">
    <text evidence="18">Nucleotide-sugar biosynthesis; UDP-N-acetyl-alpha-D-glucosamine biosynthesis; UDP-N-acetyl-alpha-D-glucosamine from N-acetyl-alpha-D-glucosamine 1-phosphate: step 1/1.</text>
</comment>
<feature type="binding site" evidence="18">
    <location>
        <position position="238"/>
    </location>
    <ligand>
        <name>Mg(2+)</name>
        <dbReference type="ChEBI" id="CHEBI:18420"/>
    </ligand>
</feature>
<dbReference type="InterPro" id="IPR050065">
    <property type="entry name" value="GlmU-like"/>
</dbReference>
<dbReference type="GO" id="GO:0009245">
    <property type="term" value="P:lipid A biosynthetic process"/>
    <property type="evidence" value="ECO:0007669"/>
    <property type="project" value="UniProtKB-UniRule"/>
</dbReference>
<keyword evidence="8 18" id="KW-0677">Repeat</keyword>
<feature type="binding site" evidence="18">
    <location>
        <position position="390"/>
    </location>
    <ligand>
        <name>acetyl-CoA</name>
        <dbReference type="ChEBI" id="CHEBI:57288"/>
    </ligand>
</feature>
<evidence type="ECO:0000313" key="21">
    <source>
        <dbReference type="EMBL" id="ROP42978.1"/>
    </source>
</evidence>
<feature type="compositionally biased region" description="Low complexity" evidence="19">
    <location>
        <begin position="466"/>
        <end position="481"/>
    </location>
</feature>
<dbReference type="NCBIfam" id="TIGR01173">
    <property type="entry name" value="glmU"/>
    <property type="match status" value="1"/>
</dbReference>
<dbReference type="InterPro" id="IPR005882">
    <property type="entry name" value="Bifunctional_GlmU"/>
</dbReference>
<feature type="region of interest" description="Disordered" evidence="19">
    <location>
        <begin position="462"/>
        <end position="515"/>
    </location>
</feature>
<dbReference type="InterPro" id="IPR038009">
    <property type="entry name" value="GlmU_C_LbH"/>
</dbReference>
<keyword evidence="13 18" id="KW-0012">Acyltransferase</keyword>
<feature type="binding site" evidence="18">
    <location>
        <position position="343"/>
    </location>
    <ligand>
        <name>UDP-N-acetyl-alpha-D-glucosamine</name>
        <dbReference type="ChEBI" id="CHEBI:57705"/>
    </ligand>
</feature>
<dbReference type="Gene3D" id="3.90.550.10">
    <property type="entry name" value="Spore Coat Polysaccharide Biosynthesis Protein SpsA, Chain A"/>
    <property type="match status" value="1"/>
</dbReference>
<evidence type="ECO:0000256" key="7">
    <source>
        <dbReference type="ARBA" id="ARBA00022723"/>
    </source>
</evidence>
<dbReference type="EMBL" id="RJKN01000005">
    <property type="protein sequence ID" value="ROP42978.1"/>
    <property type="molecule type" value="Genomic_DNA"/>
</dbReference>
<dbReference type="GO" id="GO:0006048">
    <property type="term" value="P:UDP-N-acetylglucosamine biosynthetic process"/>
    <property type="evidence" value="ECO:0007669"/>
    <property type="project" value="UniProtKB-UniPathway"/>
</dbReference>
<feature type="active site" description="Proton acceptor" evidence="18">
    <location>
        <position position="373"/>
    </location>
</feature>
<reference evidence="21 22" key="1">
    <citation type="journal article" date="2015" name="Stand. Genomic Sci.">
        <title>Genomic Encyclopedia of Bacterial and Archaeal Type Strains, Phase III: the genomes of soil and plant-associated and newly described type strains.</title>
        <authorList>
            <person name="Whitman W.B."/>
            <person name="Woyke T."/>
            <person name="Klenk H.P."/>
            <person name="Zhou Y."/>
            <person name="Lilburn T.G."/>
            <person name="Beck B.J."/>
            <person name="De Vos P."/>
            <person name="Vandamme P."/>
            <person name="Eisen J.A."/>
            <person name="Garrity G."/>
            <person name="Hugenholtz P."/>
            <person name="Kyrpides N.C."/>
        </authorList>
    </citation>
    <scope>NUCLEOTIDE SEQUENCE [LARGE SCALE GENOMIC DNA]</scope>
    <source>
        <strain evidence="21 22">CECT 7306</strain>
    </source>
</reference>
<dbReference type="UniPathway" id="UPA00973"/>
<feature type="region of interest" description="N-acetyltransferase" evidence="18">
    <location>
        <begin position="262"/>
        <end position="515"/>
    </location>
</feature>
<dbReference type="PANTHER" id="PTHR43584">
    <property type="entry name" value="NUCLEOTIDYL TRANSFERASE"/>
    <property type="match status" value="1"/>
</dbReference>
<dbReference type="GO" id="GO:0071555">
    <property type="term" value="P:cell wall organization"/>
    <property type="evidence" value="ECO:0007669"/>
    <property type="project" value="UniProtKB-KW"/>
</dbReference>
<comment type="similarity">
    <text evidence="3 18">In the N-terminal section; belongs to the N-acetylglucosamine-1-phosphate uridyltransferase family.</text>
</comment>
<dbReference type="UniPathway" id="UPA00113">
    <property type="reaction ID" value="UER00532"/>
</dbReference>
<evidence type="ECO:0000256" key="2">
    <source>
        <dbReference type="ARBA" id="ARBA00007707"/>
    </source>
</evidence>
<feature type="compositionally biased region" description="Low complexity" evidence="19">
    <location>
        <begin position="488"/>
        <end position="498"/>
    </location>
</feature>
<evidence type="ECO:0000256" key="11">
    <source>
        <dbReference type="ARBA" id="ARBA00022984"/>
    </source>
</evidence>
<comment type="function">
    <text evidence="17 18">Catalyzes the last two sequential reactions in the de novo biosynthetic pathway for UDP-N-acetylglucosamine (UDP-GlcNAc). The C-terminal domain catalyzes the transfer of acetyl group from acetyl coenzyme A to glucosamine-1-phosphate (GlcN-1-P) to produce N-acetylglucosamine-1-phosphate (GlcNAc-1-P), which is converted into UDP-GlcNAc by the transfer of uridine 5-monophosphate (from uridine 5-triphosphate), a reaction catalyzed by the N-terminal domain.</text>
</comment>
<evidence type="ECO:0000256" key="13">
    <source>
        <dbReference type="ARBA" id="ARBA00023315"/>
    </source>
</evidence>
<feature type="binding site" evidence="18">
    <location>
        <position position="26"/>
    </location>
    <ligand>
        <name>UDP-N-acetyl-alpha-D-glucosamine</name>
        <dbReference type="ChEBI" id="CHEBI:57705"/>
    </ligand>
</feature>
<protein>
    <recommendedName>
        <fullName evidence="18">Bifunctional protein GlmU</fullName>
    </recommendedName>
    <domain>
        <recommendedName>
            <fullName evidence="18">UDP-N-acetylglucosamine pyrophosphorylase</fullName>
            <ecNumber evidence="18">2.7.7.23</ecNumber>
        </recommendedName>
        <alternativeName>
            <fullName evidence="18">N-acetylglucosamine-1-phosphate uridyltransferase</fullName>
        </alternativeName>
    </domain>
    <domain>
        <recommendedName>
            <fullName evidence="18">Glucosamine-1-phosphate N-acetyltransferase</fullName>
            <ecNumber evidence="18">2.3.1.157</ecNumber>
        </recommendedName>
    </domain>
</protein>
<feature type="binding site" evidence="18">
    <location>
        <position position="150"/>
    </location>
    <ligand>
        <name>UDP-N-acetyl-alpha-D-glucosamine</name>
        <dbReference type="ChEBI" id="CHEBI:57705"/>
    </ligand>
</feature>
<proteinExistence type="inferred from homology"/>
<evidence type="ECO:0000256" key="1">
    <source>
        <dbReference type="ARBA" id="ARBA00004496"/>
    </source>
</evidence>
<feature type="region of interest" description="Linker" evidence="18">
    <location>
        <begin position="241"/>
        <end position="261"/>
    </location>
</feature>
<name>A0A3N1HKB7_9ACTN</name>
<keyword evidence="22" id="KW-1185">Reference proteome</keyword>
<dbReference type="InterPro" id="IPR025877">
    <property type="entry name" value="MobA-like_NTP_Trfase"/>
</dbReference>
<evidence type="ECO:0000256" key="4">
    <source>
        <dbReference type="ARBA" id="ARBA00022490"/>
    </source>
</evidence>
<feature type="binding site" evidence="18">
    <location>
        <position position="415"/>
    </location>
    <ligand>
        <name>acetyl-CoA</name>
        <dbReference type="ChEBI" id="CHEBI:57288"/>
    </ligand>
</feature>
<dbReference type="OrthoDB" id="9775031at2"/>
<dbReference type="InterPro" id="IPR011004">
    <property type="entry name" value="Trimer_LpxA-like_sf"/>
</dbReference>
<comment type="subcellular location">
    <subcellularLocation>
        <location evidence="1 18">Cytoplasm</location>
    </subcellularLocation>
</comment>
<dbReference type="CDD" id="cd02540">
    <property type="entry name" value="GT2_GlmU_N_bac"/>
    <property type="match status" value="1"/>
</dbReference>
<dbReference type="InParanoid" id="A0A3N1HKB7"/>
<feature type="binding site" evidence="18">
    <location>
        <position position="180"/>
    </location>
    <ligand>
        <name>UDP-N-acetyl-alpha-D-glucosamine</name>
        <dbReference type="ChEBI" id="CHEBI:57705"/>
    </ligand>
</feature>
<keyword evidence="6 18" id="KW-0548">Nucleotidyltransferase</keyword>
<feature type="binding site" evidence="18">
    <location>
        <begin position="12"/>
        <end position="15"/>
    </location>
    <ligand>
        <name>UDP-N-acetyl-alpha-D-glucosamine</name>
        <dbReference type="ChEBI" id="CHEBI:57705"/>
    </ligand>
</feature>
<evidence type="ECO:0000256" key="15">
    <source>
        <dbReference type="ARBA" id="ARBA00048247"/>
    </source>
</evidence>
<dbReference type="InterPro" id="IPR001451">
    <property type="entry name" value="Hexapep"/>
</dbReference>
<evidence type="ECO:0000256" key="19">
    <source>
        <dbReference type="SAM" id="MobiDB-lite"/>
    </source>
</evidence>
<comment type="similarity">
    <text evidence="2 18">In the C-terminal section; belongs to the transferase hexapeptide repeat family.</text>
</comment>
<comment type="pathway">
    <text evidence="18">Nucleotide-sugar biosynthesis; UDP-N-acetyl-alpha-D-glucosamine biosynthesis; N-acetyl-alpha-D-glucosamine 1-phosphate from alpha-D-glucosamine 6-phosphate (route II): step 2/2.</text>
</comment>
<keyword evidence="4 18" id="KW-0963">Cytoplasm</keyword>
<dbReference type="EC" id="2.7.7.23" evidence="18"/>
<dbReference type="Proteomes" id="UP000276232">
    <property type="component" value="Unassembled WGS sequence"/>
</dbReference>
<feature type="binding site" evidence="18">
    <location>
        <begin position="396"/>
        <end position="397"/>
    </location>
    <ligand>
        <name>acetyl-CoA</name>
        <dbReference type="ChEBI" id="CHEBI:57288"/>
    </ligand>
</feature>
<comment type="catalytic activity">
    <reaction evidence="15 18">
        <text>alpha-D-glucosamine 1-phosphate + acetyl-CoA = N-acetyl-alpha-D-glucosamine 1-phosphate + CoA + H(+)</text>
        <dbReference type="Rhea" id="RHEA:13725"/>
        <dbReference type="ChEBI" id="CHEBI:15378"/>
        <dbReference type="ChEBI" id="CHEBI:57287"/>
        <dbReference type="ChEBI" id="CHEBI:57288"/>
        <dbReference type="ChEBI" id="CHEBI:57776"/>
        <dbReference type="ChEBI" id="CHEBI:58516"/>
        <dbReference type="EC" id="2.3.1.157"/>
    </reaction>
</comment>
<dbReference type="GO" id="GO:0019134">
    <property type="term" value="F:glucosamine-1-phosphate N-acetyltransferase activity"/>
    <property type="evidence" value="ECO:0007669"/>
    <property type="project" value="UniProtKB-UniRule"/>
</dbReference>
<dbReference type="FunCoup" id="A0A3N1HKB7">
    <property type="interactions" value="75"/>
</dbReference>
<dbReference type="GO" id="GO:0005737">
    <property type="term" value="C:cytoplasm"/>
    <property type="evidence" value="ECO:0007669"/>
    <property type="project" value="UniProtKB-SubCell"/>
</dbReference>
<feature type="region of interest" description="Pyrophosphorylase" evidence="18">
    <location>
        <begin position="1"/>
        <end position="240"/>
    </location>
</feature>